<sequence length="159" mass="17488">MGVCASSQITRQSGSTDWPHTAKIIHLDGRLQEFKQPIKTRHILSQNPNSFLCSSECMYVDCHVPHVPEDEELQLGQLYFLMPISQSHTSLSLQDLCALAIKASAALSRSDAKKTSAFLDKNGVKFPTGIQECFQTPTGFSATGGMKSQVGRGNQRIEF</sequence>
<dbReference type="Pfam" id="PF14009">
    <property type="entry name" value="PADRE"/>
    <property type="match status" value="1"/>
</dbReference>
<accession>A0AAP0WZ14</accession>
<dbReference type="AlphaFoldDB" id="A0AAP0WZ14"/>
<protein>
    <submittedName>
        <fullName evidence="1">Uncharacterized protein</fullName>
    </submittedName>
</protein>
<dbReference type="PANTHER" id="PTHR33052">
    <property type="entry name" value="DUF4228 DOMAIN PROTEIN-RELATED"/>
    <property type="match status" value="1"/>
</dbReference>
<dbReference type="Proteomes" id="UP001415857">
    <property type="component" value="Unassembled WGS sequence"/>
</dbReference>
<evidence type="ECO:0000313" key="2">
    <source>
        <dbReference type="Proteomes" id="UP001415857"/>
    </source>
</evidence>
<reference evidence="1 2" key="1">
    <citation type="journal article" date="2024" name="Plant J.">
        <title>Genome sequences and population genomics reveal climatic adaptation and genomic divergence between two closely related sweetgum species.</title>
        <authorList>
            <person name="Xu W.Q."/>
            <person name="Ren C.Q."/>
            <person name="Zhang X.Y."/>
            <person name="Comes H.P."/>
            <person name="Liu X.H."/>
            <person name="Li Y.G."/>
            <person name="Kettle C.J."/>
            <person name="Jalonen R."/>
            <person name="Gaisberger H."/>
            <person name="Ma Y.Z."/>
            <person name="Qiu Y.X."/>
        </authorList>
    </citation>
    <scope>NUCLEOTIDE SEQUENCE [LARGE SCALE GENOMIC DNA]</scope>
    <source>
        <strain evidence="1">Hangzhou</strain>
    </source>
</reference>
<evidence type="ECO:0000313" key="1">
    <source>
        <dbReference type="EMBL" id="KAK9286089.1"/>
    </source>
</evidence>
<keyword evidence="2" id="KW-1185">Reference proteome</keyword>
<comment type="caution">
    <text evidence="1">The sequence shown here is derived from an EMBL/GenBank/DDBJ whole genome shotgun (WGS) entry which is preliminary data.</text>
</comment>
<organism evidence="1 2">
    <name type="scientific">Liquidambar formosana</name>
    <name type="common">Formosan gum</name>
    <dbReference type="NCBI Taxonomy" id="63359"/>
    <lineage>
        <taxon>Eukaryota</taxon>
        <taxon>Viridiplantae</taxon>
        <taxon>Streptophyta</taxon>
        <taxon>Embryophyta</taxon>
        <taxon>Tracheophyta</taxon>
        <taxon>Spermatophyta</taxon>
        <taxon>Magnoliopsida</taxon>
        <taxon>eudicotyledons</taxon>
        <taxon>Gunneridae</taxon>
        <taxon>Pentapetalae</taxon>
        <taxon>Saxifragales</taxon>
        <taxon>Altingiaceae</taxon>
        <taxon>Liquidambar</taxon>
    </lineage>
</organism>
<dbReference type="InterPro" id="IPR025322">
    <property type="entry name" value="PADRE_dom"/>
</dbReference>
<proteinExistence type="predicted"/>
<dbReference type="EMBL" id="JBBPBK010000004">
    <property type="protein sequence ID" value="KAK9286089.1"/>
    <property type="molecule type" value="Genomic_DNA"/>
</dbReference>
<name>A0AAP0WZ14_LIQFO</name>
<gene>
    <name evidence="1" type="ORF">L1049_014469</name>
</gene>